<evidence type="ECO:0000256" key="1">
    <source>
        <dbReference type="SAM" id="MobiDB-lite"/>
    </source>
</evidence>
<gene>
    <name evidence="3" type="ORF">ACFO5Q_08375</name>
</gene>
<proteinExistence type="predicted"/>
<evidence type="ECO:0000313" key="3">
    <source>
        <dbReference type="EMBL" id="MFC4347856.1"/>
    </source>
</evidence>
<keyword evidence="4" id="KW-1185">Reference proteome</keyword>
<evidence type="ECO:0000256" key="2">
    <source>
        <dbReference type="SAM" id="Phobius"/>
    </source>
</evidence>
<organism evidence="3 4">
    <name type="scientific">Kordiimonas lipolytica</name>
    <dbReference type="NCBI Taxonomy" id="1662421"/>
    <lineage>
        <taxon>Bacteria</taxon>
        <taxon>Pseudomonadati</taxon>
        <taxon>Pseudomonadota</taxon>
        <taxon>Alphaproteobacteria</taxon>
        <taxon>Kordiimonadales</taxon>
        <taxon>Kordiimonadaceae</taxon>
        <taxon>Kordiimonas</taxon>
    </lineage>
</organism>
<dbReference type="Proteomes" id="UP001595776">
    <property type="component" value="Unassembled WGS sequence"/>
</dbReference>
<feature type="region of interest" description="Disordered" evidence="1">
    <location>
        <begin position="150"/>
        <end position="170"/>
    </location>
</feature>
<reference evidence="4" key="1">
    <citation type="journal article" date="2019" name="Int. J. Syst. Evol. Microbiol.">
        <title>The Global Catalogue of Microorganisms (GCM) 10K type strain sequencing project: providing services to taxonomists for standard genome sequencing and annotation.</title>
        <authorList>
            <consortium name="The Broad Institute Genomics Platform"/>
            <consortium name="The Broad Institute Genome Sequencing Center for Infectious Disease"/>
            <person name="Wu L."/>
            <person name="Ma J."/>
        </authorList>
    </citation>
    <scope>NUCLEOTIDE SEQUENCE [LARGE SCALE GENOMIC DNA]</scope>
    <source>
        <strain evidence="4">CGMCC 1.15304</strain>
    </source>
</reference>
<feature type="transmembrane region" description="Helical" evidence="2">
    <location>
        <begin position="386"/>
        <end position="406"/>
    </location>
</feature>
<dbReference type="Pfam" id="PF12412">
    <property type="entry name" value="DUF3667"/>
    <property type="match status" value="1"/>
</dbReference>
<protein>
    <submittedName>
        <fullName evidence="3">DUF3667 domain-containing protein</fullName>
    </submittedName>
</protein>
<feature type="transmembrane region" description="Helical" evidence="2">
    <location>
        <begin position="418"/>
        <end position="434"/>
    </location>
</feature>
<comment type="caution">
    <text evidence="3">The sequence shown here is derived from an EMBL/GenBank/DDBJ whole genome shotgun (WGS) entry which is preliminary data.</text>
</comment>
<keyword evidence="2" id="KW-0812">Transmembrane</keyword>
<feature type="transmembrane region" description="Helical" evidence="2">
    <location>
        <begin position="446"/>
        <end position="469"/>
    </location>
</feature>
<feature type="transmembrane region" description="Helical" evidence="2">
    <location>
        <begin position="355"/>
        <end position="374"/>
    </location>
</feature>
<feature type="compositionally biased region" description="Low complexity" evidence="1">
    <location>
        <begin position="151"/>
        <end position="162"/>
    </location>
</feature>
<feature type="transmembrane region" description="Helical" evidence="2">
    <location>
        <begin position="115"/>
        <end position="137"/>
    </location>
</feature>
<dbReference type="InterPro" id="IPR022134">
    <property type="entry name" value="DUF3667"/>
</dbReference>
<evidence type="ECO:0000313" key="4">
    <source>
        <dbReference type="Proteomes" id="UP001595776"/>
    </source>
</evidence>
<name>A0ABV8U9I1_9PROT</name>
<accession>A0ABV8U9I1</accession>
<sequence>MKKLIQKWILHFKRKRYHKQLRAEGNYKTLENSIRETGTLCSNCNAPLTGPFCHICGQKDDDLKRPIWTLLREILDDVISTDSRLFKTLILLVLVPGGLTRAFRDGRRARFVPPLRLYLVISIMFFVILKVADILILDIHVTPIDRPEEVAAPADPSSSDLALGEKETGVPTPMPDEAIEALPEAADGTQVADAGEVVAGEARAAKADKPVAREGLSREDLAALGRDDMTPEEKLRLVLGDAGFERLPEETKQEIRTAENGQAINIDGDDLIGSLISNDSGSEGDDVKIDTDWPYDVDIAMFVKNSKEPREGLKQEDIDEILNDPDRPVFLKRATSGFAEALKNPEAFNELFNDWLPPALFVLMPIFAFILRIFHWGKDRVYLQQFVFSLHFHTFLFLLMTAMTVIVPTYGGDLSVSIFWWGTSLYLIIALKVGQGQGWLKAFFKAGPIWVTYSAVMVVVMLFIVFAGLGDIDVVDLLMGDTSAFEAEA</sequence>
<dbReference type="EMBL" id="JBHSCR010000005">
    <property type="protein sequence ID" value="MFC4347856.1"/>
    <property type="molecule type" value="Genomic_DNA"/>
</dbReference>
<keyword evidence="2" id="KW-0472">Membrane</keyword>
<keyword evidence="2" id="KW-1133">Transmembrane helix</keyword>
<dbReference type="RefSeq" id="WP_068152217.1">
    <property type="nucleotide sequence ID" value="NZ_JBHSCR010000005.1"/>
</dbReference>